<dbReference type="SUPFAM" id="SSF54695">
    <property type="entry name" value="POZ domain"/>
    <property type="match status" value="2"/>
</dbReference>
<dbReference type="CDD" id="cd18186">
    <property type="entry name" value="BTB_POZ_ZBTB_KLHL-like"/>
    <property type="match status" value="2"/>
</dbReference>
<dbReference type="SMART" id="SM00225">
    <property type="entry name" value="BTB"/>
    <property type="match status" value="2"/>
</dbReference>
<feature type="domain" description="BTB" evidence="1">
    <location>
        <begin position="515"/>
        <end position="579"/>
    </location>
</feature>
<feature type="domain" description="BTB" evidence="1">
    <location>
        <begin position="322"/>
        <end position="389"/>
    </location>
</feature>
<dbReference type="PROSITE" id="PS50144">
    <property type="entry name" value="MATH"/>
    <property type="match status" value="1"/>
</dbReference>
<dbReference type="InterPro" id="IPR000210">
    <property type="entry name" value="BTB/POZ_dom"/>
</dbReference>
<evidence type="ECO:0000259" key="2">
    <source>
        <dbReference type="PROSITE" id="PS50144"/>
    </source>
</evidence>
<dbReference type="GO" id="GO:0030163">
    <property type="term" value="P:protein catabolic process"/>
    <property type="evidence" value="ECO:0007669"/>
    <property type="project" value="UniProtKB-ARBA"/>
</dbReference>
<evidence type="ECO:0008006" key="5">
    <source>
        <dbReference type="Google" id="ProtNLM"/>
    </source>
</evidence>
<name>A0AAV2B4N1_9ARAC</name>
<feature type="domain" description="MATH" evidence="2">
    <location>
        <begin position="3"/>
        <end position="134"/>
    </location>
</feature>
<dbReference type="PROSITE" id="PS50097">
    <property type="entry name" value="BTB"/>
    <property type="match status" value="2"/>
</dbReference>
<sequence>MKEFIFTWRIENISYSWHKRGEEITSPSFVADTLQNTSWTLRLWPKGYLWTDCISVCLNREEDEGPENFVIDCEFSCVSANNLTLATRICPEINASTEKSRRIGFLNFLQMHEVFVRRRSLYLSRDILTLRCRMWKREGGDDEFGQCFGITRLEIERILLVDDMKPRINKEKTILVNSNKQNKLLISLGIFHEEDGLKLEINPINTEMIKFSTFKFSAVGRNRKPCKYISSWLDKPCREVWKAPFSTTENKTSITNKLKMTCEFIYSIGEETKSIEKINPCSFKFPEFPSNCILSCIPSGKLSDCPSVCKDLLDLYEKQILCDVQLKTQTKSFWVHKVVLCARSPVFLAMFTFDMMEKASKCVEIEDLEADILEKFLTFLYTDSLEELQLDTILKLYYAGDKYQVERLKCFCCSYCMNRIDDVPNICELLVLADKHSDPNLNSKVEDYIVRNHEWIFSSNTWKEFSVKNPFLAAKAMICKYNETEREHPAKKYKSPSYPNVIDDLRSLNLSQAISDIVIQSKGTTLHAHKTILCAGSLRLRKVITKGKSTSSLKMEDLEEETVSRLLLFLYTDSLGEIKWEDATKLYHAAVAYQIERLKIKCSCFFLENLDATTASHLLQLAHKYRDARLKLLVEDFSSLHDKDITLSEDWQKIDEIDSSKRVETRLSKRLRLEKGYESTENIDIS</sequence>
<dbReference type="Proteomes" id="UP001497382">
    <property type="component" value="Unassembled WGS sequence"/>
</dbReference>
<dbReference type="Pfam" id="PF00651">
    <property type="entry name" value="BTB"/>
    <property type="match status" value="2"/>
</dbReference>
<organism evidence="3 4">
    <name type="scientific">Larinioides sclopetarius</name>
    <dbReference type="NCBI Taxonomy" id="280406"/>
    <lineage>
        <taxon>Eukaryota</taxon>
        <taxon>Metazoa</taxon>
        <taxon>Ecdysozoa</taxon>
        <taxon>Arthropoda</taxon>
        <taxon>Chelicerata</taxon>
        <taxon>Arachnida</taxon>
        <taxon>Araneae</taxon>
        <taxon>Araneomorphae</taxon>
        <taxon>Entelegynae</taxon>
        <taxon>Araneoidea</taxon>
        <taxon>Araneidae</taxon>
        <taxon>Larinioides</taxon>
    </lineage>
</organism>
<comment type="caution">
    <text evidence="3">The sequence shown here is derived from an EMBL/GenBank/DDBJ whole genome shotgun (WGS) entry which is preliminary data.</text>
</comment>
<evidence type="ECO:0000259" key="1">
    <source>
        <dbReference type="PROSITE" id="PS50097"/>
    </source>
</evidence>
<gene>
    <name evidence="3" type="ORF">LARSCL_LOCUS16296</name>
</gene>
<dbReference type="InterPro" id="IPR002083">
    <property type="entry name" value="MATH/TRAF_dom"/>
</dbReference>
<dbReference type="EMBL" id="CAXIEN010000259">
    <property type="protein sequence ID" value="CAL1290133.1"/>
    <property type="molecule type" value="Genomic_DNA"/>
</dbReference>
<dbReference type="PANTHER" id="PTHR24413">
    <property type="entry name" value="SPECKLE-TYPE POZ PROTEIN"/>
    <property type="match status" value="1"/>
</dbReference>
<proteinExistence type="predicted"/>
<dbReference type="AlphaFoldDB" id="A0AAV2B4N1"/>
<dbReference type="Gene3D" id="3.30.710.10">
    <property type="entry name" value="Potassium Channel Kv1.1, Chain A"/>
    <property type="match status" value="2"/>
</dbReference>
<keyword evidence="4" id="KW-1185">Reference proteome</keyword>
<dbReference type="InterPro" id="IPR008974">
    <property type="entry name" value="TRAF-like"/>
</dbReference>
<protein>
    <recommendedName>
        <fullName evidence="5">BTB/POZ domain-containing protein</fullName>
    </recommendedName>
</protein>
<accession>A0AAV2B4N1</accession>
<evidence type="ECO:0000313" key="4">
    <source>
        <dbReference type="Proteomes" id="UP001497382"/>
    </source>
</evidence>
<dbReference type="InterPro" id="IPR011333">
    <property type="entry name" value="SKP1/BTB/POZ_sf"/>
</dbReference>
<evidence type="ECO:0000313" key="3">
    <source>
        <dbReference type="EMBL" id="CAL1290133.1"/>
    </source>
</evidence>
<dbReference type="Gene3D" id="1.25.40.420">
    <property type="match status" value="1"/>
</dbReference>
<reference evidence="3 4" key="1">
    <citation type="submission" date="2024-04" db="EMBL/GenBank/DDBJ databases">
        <authorList>
            <person name="Rising A."/>
            <person name="Reimegard J."/>
            <person name="Sonavane S."/>
            <person name="Akerstrom W."/>
            <person name="Nylinder S."/>
            <person name="Hedman E."/>
            <person name="Kallberg Y."/>
        </authorList>
    </citation>
    <scope>NUCLEOTIDE SEQUENCE [LARGE SCALE GENOMIC DNA]</scope>
</reference>
<dbReference type="SUPFAM" id="SSF49599">
    <property type="entry name" value="TRAF domain-like"/>
    <property type="match status" value="1"/>
</dbReference>
<dbReference type="Gene3D" id="2.60.210.10">
    <property type="entry name" value="Apoptosis, Tumor Necrosis Factor Receptor Associated Protein 2, Chain A"/>
    <property type="match status" value="1"/>
</dbReference>